<feature type="domain" description="RSE1/DDB1/CPSF1 C-terminal" evidence="1">
    <location>
        <begin position="2"/>
        <end position="60"/>
    </location>
</feature>
<protein>
    <recommendedName>
        <fullName evidence="1">RSE1/DDB1/CPSF1 C-terminal domain-containing protein</fullName>
    </recommendedName>
</protein>
<keyword evidence="3" id="KW-1185">Reference proteome</keyword>
<feature type="non-terminal residue" evidence="2">
    <location>
        <position position="1"/>
    </location>
</feature>
<name>A0AAE1AY09_9GAST</name>
<dbReference type="InterPro" id="IPR015943">
    <property type="entry name" value="WD40/YVTN_repeat-like_dom_sf"/>
</dbReference>
<dbReference type="Gene3D" id="2.130.10.10">
    <property type="entry name" value="YVTN repeat-like/Quinoprotein amine dehydrogenase"/>
    <property type="match status" value="1"/>
</dbReference>
<evidence type="ECO:0000313" key="2">
    <source>
        <dbReference type="EMBL" id="KAK3796115.1"/>
    </source>
</evidence>
<sequence>LHAHTLLPNENALSLISTNLGEDSTPYYIVGTAFVNGEDPEPKSGRIIVFHYNEGQTQQRCVMKLP</sequence>
<accession>A0AAE1AY09</accession>
<reference evidence="2" key="1">
    <citation type="journal article" date="2023" name="G3 (Bethesda)">
        <title>A reference genome for the long-term kleptoplast-retaining sea slug Elysia crispata morphotype clarki.</title>
        <authorList>
            <person name="Eastman K.E."/>
            <person name="Pendleton A.L."/>
            <person name="Shaikh M.A."/>
            <person name="Suttiyut T."/>
            <person name="Ogas R."/>
            <person name="Tomko P."/>
            <person name="Gavelis G."/>
            <person name="Widhalm J.R."/>
            <person name="Wisecaver J.H."/>
        </authorList>
    </citation>
    <scope>NUCLEOTIDE SEQUENCE</scope>
    <source>
        <strain evidence="2">ECLA1</strain>
    </source>
</reference>
<evidence type="ECO:0000259" key="1">
    <source>
        <dbReference type="Pfam" id="PF03178"/>
    </source>
</evidence>
<dbReference type="PANTHER" id="PTHR10644">
    <property type="entry name" value="DNA REPAIR/RNA PROCESSING CPSF FAMILY"/>
    <property type="match status" value="1"/>
</dbReference>
<dbReference type="AlphaFoldDB" id="A0AAE1AY09"/>
<dbReference type="InterPro" id="IPR050358">
    <property type="entry name" value="RSE1/DDB1/CFT1"/>
</dbReference>
<evidence type="ECO:0000313" key="3">
    <source>
        <dbReference type="Proteomes" id="UP001283361"/>
    </source>
</evidence>
<dbReference type="Pfam" id="PF03178">
    <property type="entry name" value="CPSF_A"/>
    <property type="match status" value="1"/>
</dbReference>
<dbReference type="GO" id="GO:0003676">
    <property type="term" value="F:nucleic acid binding"/>
    <property type="evidence" value="ECO:0007669"/>
    <property type="project" value="InterPro"/>
</dbReference>
<gene>
    <name evidence="2" type="ORF">RRG08_002003</name>
</gene>
<dbReference type="GO" id="GO:0005634">
    <property type="term" value="C:nucleus"/>
    <property type="evidence" value="ECO:0007669"/>
    <property type="project" value="InterPro"/>
</dbReference>
<organism evidence="2 3">
    <name type="scientific">Elysia crispata</name>
    <name type="common">lettuce slug</name>
    <dbReference type="NCBI Taxonomy" id="231223"/>
    <lineage>
        <taxon>Eukaryota</taxon>
        <taxon>Metazoa</taxon>
        <taxon>Spiralia</taxon>
        <taxon>Lophotrochozoa</taxon>
        <taxon>Mollusca</taxon>
        <taxon>Gastropoda</taxon>
        <taxon>Heterobranchia</taxon>
        <taxon>Euthyneura</taxon>
        <taxon>Panpulmonata</taxon>
        <taxon>Sacoglossa</taxon>
        <taxon>Placobranchoidea</taxon>
        <taxon>Plakobranchidae</taxon>
        <taxon>Elysia</taxon>
    </lineage>
</organism>
<dbReference type="EMBL" id="JAWDGP010000924">
    <property type="protein sequence ID" value="KAK3796115.1"/>
    <property type="molecule type" value="Genomic_DNA"/>
</dbReference>
<dbReference type="Proteomes" id="UP001283361">
    <property type="component" value="Unassembled WGS sequence"/>
</dbReference>
<proteinExistence type="predicted"/>
<dbReference type="InterPro" id="IPR004871">
    <property type="entry name" value="RSE1/DDB1/CPSF1_C"/>
</dbReference>
<comment type="caution">
    <text evidence="2">The sequence shown here is derived from an EMBL/GenBank/DDBJ whole genome shotgun (WGS) entry which is preliminary data.</text>
</comment>